<proteinExistence type="predicted"/>
<dbReference type="EMBL" id="ML976733">
    <property type="protein sequence ID" value="KAF1967339.1"/>
    <property type="molecule type" value="Genomic_DNA"/>
</dbReference>
<gene>
    <name evidence="1" type="ORF">BU23DRAFT_483819</name>
</gene>
<dbReference type="OrthoDB" id="3795915at2759"/>
<evidence type="ECO:0008006" key="3">
    <source>
        <dbReference type="Google" id="ProtNLM"/>
    </source>
</evidence>
<name>A0A6A5UTN5_9PLEO</name>
<keyword evidence="2" id="KW-1185">Reference proteome</keyword>
<protein>
    <recommendedName>
        <fullName evidence="3">DDE-1 domain-containing protein</fullName>
    </recommendedName>
</protein>
<dbReference type="Proteomes" id="UP000800036">
    <property type="component" value="Unassembled WGS sequence"/>
</dbReference>
<evidence type="ECO:0000313" key="1">
    <source>
        <dbReference type="EMBL" id="KAF1967339.1"/>
    </source>
</evidence>
<dbReference type="AlphaFoldDB" id="A0A6A5UTN5"/>
<reference evidence="1" key="1">
    <citation type="journal article" date="2020" name="Stud. Mycol.">
        <title>101 Dothideomycetes genomes: a test case for predicting lifestyles and emergence of pathogens.</title>
        <authorList>
            <person name="Haridas S."/>
            <person name="Albert R."/>
            <person name="Binder M."/>
            <person name="Bloem J."/>
            <person name="Labutti K."/>
            <person name="Salamov A."/>
            <person name="Andreopoulos B."/>
            <person name="Baker S."/>
            <person name="Barry K."/>
            <person name="Bills G."/>
            <person name="Bluhm B."/>
            <person name="Cannon C."/>
            <person name="Castanera R."/>
            <person name="Culley D."/>
            <person name="Daum C."/>
            <person name="Ezra D."/>
            <person name="Gonzalez J."/>
            <person name="Henrissat B."/>
            <person name="Kuo A."/>
            <person name="Liang C."/>
            <person name="Lipzen A."/>
            <person name="Lutzoni F."/>
            <person name="Magnuson J."/>
            <person name="Mondo S."/>
            <person name="Nolan M."/>
            <person name="Ohm R."/>
            <person name="Pangilinan J."/>
            <person name="Park H.-J."/>
            <person name="Ramirez L."/>
            <person name="Alfaro M."/>
            <person name="Sun H."/>
            <person name="Tritt A."/>
            <person name="Yoshinaga Y."/>
            <person name="Zwiers L.-H."/>
            <person name="Turgeon B."/>
            <person name="Goodwin S."/>
            <person name="Spatafora J."/>
            <person name="Crous P."/>
            <person name="Grigoriev I."/>
        </authorList>
    </citation>
    <scope>NUCLEOTIDE SEQUENCE</scope>
    <source>
        <strain evidence="1">CBS 107.79</strain>
    </source>
</reference>
<organism evidence="1 2">
    <name type="scientific">Bimuria novae-zelandiae CBS 107.79</name>
    <dbReference type="NCBI Taxonomy" id="1447943"/>
    <lineage>
        <taxon>Eukaryota</taxon>
        <taxon>Fungi</taxon>
        <taxon>Dikarya</taxon>
        <taxon>Ascomycota</taxon>
        <taxon>Pezizomycotina</taxon>
        <taxon>Dothideomycetes</taxon>
        <taxon>Pleosporomycetidae</taxon>
        <taxon>Pleosporales</taxon>
        <taxon>Massarineae</taxon>
        <taxon>Didymosphaeriaceae</taxon>
        <taxon>Bimuria</taxon>
    </lineage>
</organism>
<feature type="non-terminal residue" evidence="1">
    <location>
        <position position="1"/>
    </location>
</feature>
<evidence type="ECO:0000313" key="2">
    <source>
        <dbReference type="Proteomes" id="UP000800036"/>
    </source>
</evidence>
<accession>A0A6A5UTN5</accession>
<sequence length="63" mass="7548">NNNIGLAWLEQVFNCYTKEKACRSWRLLILHGHGSYITIDFIKYYTQNRILLIVFRPYSTHTL</sequence>